<evidence type="ECO:0000256" key="1">
    <source>
        <dbReference type="SAM" id="MobiDB-lite"/>
    </source>
</evidence>
<feature type="compositionally biased region" description="Basic residues" evidence="1">
    <location>
        <begin position="207"/>
        <end position="236"/>
    </location>
</feature>
<protein>
    <submittedName>
        <fullName evidence="3">Micronuclear linker histone polyprotein isoform X1</fullName>
    </submittedName>
</protein>
<dbReference type="KEGG" id="apln:108741776"/>
<dbReference type="InParanoid" id="A0A1W4XIC1"/>
<sequence>MAKLDDFLTKKKETAPILDLFRVTAKSPEEFKKLHDKLPEFKIKPEKVRAEDLKIREKNFKFKAGKKDLKILKQSYAFLDPVPSEMNEVNIDELAVVPIEWKMLTLLRPKTRTEEEMFSRLVELRKLAIKTSAKDRRSYGIDRQIKKTKNKAGVVETKIIACKECGDEFCTGEWCIKFTYDSFMRVSDGLMHQLAVKSSTTAPKQVIKSKKGLGRRSRSTTKSSRSKSHKKTKSKSKSPEKSSSKRSTMVRSKSSTKLLNKSKSVEVTSQKSPSKKSPSKTATKSKSKKFKKSKK</sequence>
<keyword evidence="2" id="KW-1185">Reference proteome</keyword>
<organism evidence="2 3">
    <name type="scientific">Agrilus planipennis</name>
    <name type="common">Emerald ash borer</name>
    <name type="synonym">Agrilus marcopoli</name>
    <dbReference type="NCBI Taxonomy" id="224129"/>
    <lineage>
        <taxon>Eukaryota</taxon>
        <taxon>Metazoa</taxon>
        <taxon>Ecdysozoa</taxon>
        <taxon>Arthropoda</taxon>
        <taxon>Hexapoda</taxon>
        <taxon>Insecta</taxon>
        <taxon>Pterygota</taxon>
        <taxon>Neoptera</taxon>
        <taxon>Endopterygota</taxon>
        <taxon>Coleoptera</taxon>
        <taxon>Polyphaga</taxon>
        <taxon>Elateriformia</taxon>
        <taxon>Buprestoidea</taxon>
        <taxon>Buprestidae</taxon>
        <taxon>Agrilinae</taxon>
        <taxon>Agrilus</taxon>
    </lineage>
</organism>
<feature type="region of interest" description="Disordered" evidence="1">
    <location>
        <begin position="197"/>
        <end position="295"/>
    </location>
</feature>
<reference evidence="3" key="1">
    <citation type="submission" date="2025-08" db="UniProtKB">
        <authorList>
            <consortium name="RefSeq"/>
        </authorList>
    </citation>
    <scope>IDENTIFICATION</scope>
    <source>
        <tissue evidence="3">Entire body</tissue>
    </source>
</reference>
<name>A0A1W4XIC1_AGRPL</name>
<dbReference type="RefSeq" id="XP_018332193.1">
    <property type="nucleotide sequence ID" value="XM_018476691.2"/>
</dbReference>
<dbReference type="AlphaFoldDB" id="A0A1W4XIC1"/>
<gene>
    <name evidence="3" type="primary">LOC108741776</name>
</gene>
<feature type="compositionally biased region" description="Low complexity" evidence="1">
    <location>
        <begin position="252"/>
        <end position="272"/>
    </location>
</feature>
<dbReference type="OrthoDB" id="8250201at2759"/>
<evidence type="ECO:0000313" key="2">
    <source>
        <dbReference type="Proteomes" id="UP000192223"/>
    </source>
</evidence>
<accession>A0A1W4XIC1</accession>
<feature type="compositionally biased region" description="Basic residues" evidence="1">
    <location>
        <begin position="273"/>
        <end position="295"/>
    </location>
</feature>
<evidence type="ECO:0000313" key="3">
    <source>
        <dbReference type="RefSeq" id="XP_018332193.1"/>
    </source>
</evidence>
<proteinExistence type="predicted"/>
<dbReference type="GeneID" id="108741776"/>
<dbReference type="Proteomes" id="UP000192223">
    <property type="component" value="Unplaced"/>
</dbReference>